<dbReference type="InterPro" id="IPR013230">
    <property type="entry name" value="Peptidase_M15A_C"/>
</dbReference>
<dbReference type="SUPFAM" id="SSF55166">
    <property type="entry name" value="Hedgehog/DD-peptidase"/>
    <property type="match status" value="1"/>
</dbReference>
<name>A0A6M3XLY5_9ZZZZ</name>
<sequence>MMLGNLSTHFSKWEFKCPCKKCIHKKVRVSSLLLFKLEMMILMIDKFANVHKPVIVLSGNRCEEENKKIDGFPDSPHIPKPDGEATDIKVKGMIPIELGLIAEEVGNLRIGIAKWGIHVDVRSPSPSKFWYYDKSKTIYSAKINNDSLIEFYKSVTGLKI</sequence>
<feature type="domain" description="Peptidase M15A C-terminal" evidence="1">
    <location>
        <begin position="10"/>
        <end position="117"/>
    </location>
</feature>
<gene>
    <name evidence="2" type="ORF">TM448B01259_0008</name>
</gene>
<dbReference type="Gene3D" id="3.30.1380.10">
    <property type="match status" value="1"/>
</dbReference>
<proteinExistence type="predicted"/>
<accession>A0A6M3XLY5</accession>
<dbReference type="Pfam" id="PF08291">
    <property type="entry name" value="Peptidase_M15_3"/>
    <property type="match status" value="1"/>
</dbReference>
<dbReference type="EMBL" id="MT144725">
    <property type="protein sequence ID" value="QJH98287.1"/>
    <property type="molecule type" value="Genomic_DNA"/>
</dbReference>
<organism evidence="2">
    <name type="scientific">viral metagenome</name>
    <dbReference type="NCBI Taxonomy" id="1070528"/>
    <lineage>
        <taxon>unclassified sequences</taxon>
        <taxon>metagenomes</taxon>
        <taxon>organismal metagenomes</taxon>
    </lineage>
</organism>
<evidence type="ECO:0000259" key="1">
    <source>
        <dbReference type="Pfam" id="PF08291"/>
    </source>
</evidence>
<protein>
    <submittedName>
        <fullName evidence="2">Putative peptidase</fullName>
    </submittedName>
</protein>
<evidence type="ECO:0000313" key="2">
    <source>
        <dbReference type="EMBL" id="QJH98287.1"/>
    </source>
</evidence>
<dbReference type="AlphaFoldDB" id="A0A6M3XLY5"/>
<dbReference type="InterPro" id="IPR009045">
    <property type="entry name" value="Zn_M74/Hedgehog-like"/>
</dbReference>
<reference evidence="2" key="1">
    <citation type="submission" date="2020-03" db="EMBL/GenBank/DDBJ databases">
        <title>The deep terrestrial virosphere.</title>
        <authorList>
            <person name="Holmfeldt K."/>
            <person name="Nilsson E."/>
            <person name="Simone D."/>
            <person name="Lopez-Fernandez M."/>
            <person name="Wu X."/>
            <person name="de Brujin I."/>
            <person name="Lundin D."/>
            <person name="Andersson A."/>
            <person name="Bertilsson S."/>
            <person name="Dopson M."/>
        </authorList>
    </citation>
    <scope>NUCLEOTIDE SEQUENCE</scope>
    <source>
        <strain evidence="2">TM448B01259</strain>
    </source>
</reference>